<dbReference type="EMBL" id="CAJOBG010005373">
    <property type="protein sequence ID" value="CAF4150330.1"/>
    <property type="molecule type" value="Genomic_DNA"/>
</dbReference>
<comment type="caution">
    <text evidence="4">The sequence shown here is derived from an EMBL/GenBank/DDBJ whole genome shotgun (WGS) entry which is preliminary data.</text>
</comment>
<dbReference type="Proteomes" id="UP000663866">
    <property type="component" value="Unassembled WGS sequence"/>
</dbReference>
<dbReference type="InterPro" id="IPR011042">
    <property type="entry name" value="6-blade_b-propeller_TolB-like"/>
</dbReference>
<evidence type="ECO:0000313" key="4">
    <source>
        <dbReference type="EMBL" id="CAF4150330.1"/>
    </source>
</evidence>
<name>A0A819Y6K1_9BILA</name>
<dbReference type="PANTHER" id="PTHR24104">
    <property type="entry name" value="E3 UBIQUITIN-PROTEIN LIGASE NHLRC1-RELATED"/>
    <property type="match status" value="1"/>
</dbReference>
<reference evidence="4" key="1">
    <citation type="submission" date="2021-02" db="EMBL/GenBank/DDBJ databases">
        <authorList>
            <person name="Nowell W R."/>
        </authorList>
    </citation>
    <scope>NUCLEOTIDE SEQUENCE</scope>
</reference>
<dbReference type="InterPro" id="IPR020864">
    <property type="entry name" value="MACPF"/>
</dbReference>
<keyword evidence="5" id="KW-1185">Reference proteome</keyword>
<evidence type="ECO:0000256" key="2">
    <source>
        <dbReference type="PROSITE-ProRule" id="PRU00504"/>
    </source>
</evidence>
<proteinExistence type="predicted"/>
<dbReference type="InterPro" id="IPR001258">
    <property type="entry name" value="NHL_repeat"/>
</dbReference>
<evidence type="ECO:0000313" key="5">
    <source>
        <dbReference type="Proteomes" id="UP000663866"/>
    </source>
</evidence>
<dbReference type="PROSITE" id="PS51125">
    <property type="entry name" value="NHL"/>
    <property type="match status" value="3"/>
</dbReference>
<dbReference type="Pfam" id="PF01436">
    <property type="entry name" value="NHL"/>
    <property type="match status" value="3"/>
</dbReference>
<feature type="domain" description="MACPF" evidence="3">
    <location>
        <begin position="174"/>
        <end position="252"/>
    </location>
</feature>
<organism evidence="4 5">
    <name type="scientific">Rotaria magnacalcarata</name>
    <dbReference type="NCBI Taxonomy" id="392030"/>
    <lineage>
        <taxon>Eukaryota</taxon>
        <taxon>Metazoa</taxon>
        <taxon>Spiralia</taxon>
        <taxon>Gnathifera</taxon>
        <taxon>Rotifera</taxon>
        <taxon>Eurotatoria</taxon>
        <taxon>Bdelloidea</taxon>
        <taxon>Philodinida</taxon>
        <taxon>Philodinidae</taxon>
        <taxon>Rotaria</taxon>
    </lineage>
</organism>
<accession>A0A819Y6K1</accession>
<dbReference type="CDD" id="cd05819">
    <property type="entry name" value="NHL"/>
    <property type="match status" value="1"/>
</dbReference>
<keyword evidence="1" id="KW-0677">Repeat</keyword>
<feature type="repeat" description="NHL" evidence="2">
    <location>
        <begin position="399"/>
        <end position="435"/>
    </location>
</feature>
<dbReference type="InterPro" id="IPR050952">
    <property type="entry name" value="TRIM-NHL_E3_ligases"/>
</dbReference>
<gene>
    <name evidence="4" type="ORF">OVN521_LOCUS23557</name>
</gene>
<feature type="repeat" description="NHL" evidence="2">
    <location>
        <begin position="591"/>
        <end position="627"/>
    </location>
</feature>
<dbReference type="SUPFAM" id="SSF101898">
    <property type="entry name" value="NHL repeat"/>
    <property type="match status" value="1"/>
</dbReference>
<dbReference type="AlphaFoldDB" id="A0A819Y6K1"/>
<dbReference type="Gene3D" id="2.120.10.30">
    <property type="entry name" value="TolB, C-terminal domain"/>
    <property type="match status" value="2"/>
</dbReference>
<protein>
    <recommendedName>
        <fullName evidence="3">MACPF domain-containing protein</fullName>
    </recommendedName>
</protein>
<evidence type="ECO:0000256" key="1">
    <source>
        <dbReference type="ARBA" id="ARBA00022737"/>
    </source>
</evidence>
<dbReference type="GO" id="GO:0008270">
    <property type="term" value="F:zinc ion binding"/>
    <property type="evidence" value="ECO:0007669"/>
    <property type="project" value="UniProtKB-KW"/>
</dbReference>
<evidence type="ECO:0000259" key="3">
    <source>
        <dbReference type="Pfam" id="PF01823"/>
    </source>
</evidence>
<dbReference type="Pfam" id="PF01823">
    <property type="entry name" value="MACPF"/>
    <property type="match status" value="1"/>
</dbReference>
<sequence>MMQLVFRLFVVLSFYVHYAYLNRSISSRFQFTEEARAALCPFVGTEGMRCFDGSPMKLSSRKSNSNYLKLPRGVGMTVDRRSGRLMAPAVNLTYPLEGCHTYWTDPFTGAMFDVFNEAKIGPANVVVASYDAANIEVFRNASQLNEAWRRSFADGNVRGGELSRPPDLLNYYNSYFKRDDALALSQRVIGLYTLTLNVSTVQLNSFARQAVSQLTADSDPDVYEDFIDTWGTHIVTKSLVGGMVEQRAIVKRCFEAGNDPTFTQCISFSDRDPNNFTCGYYAAFTRVISTRHLGGDAAVENDKEWKKTLAVGPALLQILEMVPWYDFVTDTAVKQNLRTIIRYRQRNVDLVQVEAVRQVDSHLPSCPLSIPLRASSIDIHPTARWQQNGITIAGGNGQGSATNQLWKPHGLYVDYDQTVYVADRYNHRIVEWKSGATSGQVMAGGNGPGNGANQLFHPLDVIIEKERDSLIICDSENRRVVRWPHRDGVSGETIISNIGCLGLTMDEIGSLYVVNYGGHEVRRYRRGDFQGTIVAGGNGNGNRLDQLFYPTYAFVDRDNSLYVSECGSHRVMKWMEGAKQGIVVAGGQGQGNGLTQLSYPHGVVVDQLGTVYVADNANRRIMRWPKGATQGSVIAGGNGQGGQSNQFNEPVGLSFDRHGNLYVAESGNNRVQKFNLESNNN</sequence>
<dbReference type="PANTHER" id="PTHR24104:SF25">
    <property type="entry name" value="PROTEIN LIN-41"/>
    <property type="match status" value="1"/>
</dbReference>
<feature type="repeat" description="NHL" evidence="2">
    <location>
        <begin position="639"/>
        <end position="677"/>
    </location>
</feature>